<proteinExistence type="predicted"/>
<dbReference type="AlphaFoldDB" id="A0A812CQ97"/>
<keyword evidence="3" id="KW-1185">Reference proteome</keyword>
<accession>A0A812CQ97</accession>
<protein>
    <recommendedName>
        <fullName evidence="4">Transmembrane protein</fullName>
    </recommendedName>
</protein>
<gene>
    <name evidence="2" type="ORF">SPHA_38700</name>
</gene>
<evidence type="ECO:0000256" key="1">
    <source>
        <dbReference type="SAM" id="Phobius"/>
    </source>
</evidence>
<dbReference type="EMBL" id="CAHIKZ030001768">
    <property type="protein sequence ID" value="CAE1274186.1"/>
    <property type="molecule type" value="Genomic_DNA"/>
</dbReference>
<keyword evidence="1" id="KW-0812">Transmembrane</keyword>
<feature type="transmembrane region" description="Helical" evidence="1">
    <location>
        <begin position="32"/>
        <end position="49"/>
    </location>
</feature>
<evidence type="ECO:0000313" key="3">
    <source>
        <dbReference type="Proteomes" id="UP000597762"/>
    </source>
</evidence>
<feature type="transmembrane region" description="Helical" evidence="1">
    <location>
        <begin position="85"/>
        <end position="105"/>
    </location>
</feature>
<feature type="transmembrane region" description="Helical" evidence="1">
    <location>
        <begin position="126"/>
        <end position="147"/>
    </location>
</feature>
<evidence type="ECO:0008006" key="4">
    <source>
        <dbReference type="Google" id="ProtNLM"/>
    </source>
</evidence>
<evidence type="ECO:0000313" key="2">
    <source>
        <dbReference type="EMBL" id="CAE1274186.1"/>
    </source>
</evidence>
<comment type="caution">
    <text evidence="2">The sequence shown here is derived from an EMBL/GenBank/DDBJ whole genome shotgun (WGS) entry which is preliminary data.</text>
</comment>
<keyword evidence="1" id="KW-0472">Membrane</keyword>
<dbReference type="Proteomes" id="UP000597762">
    <property type="component" value="Unassembled WGS sequence"/>
</dbReference>
<name>A0A812CQ97_ACAPH</name>
<organism evidence="2 3">
    <name type="scientific">Acanthosepion pharaonis</name>
    <name type="common">Pharaoh cuttlefish</name>
    <name type="synonym">Sepia pharaonis</name>
    <dbReference type="NCBI Taxonomy" id="158019"/>
    <lineage>
        <taxon>Eukaryota</taxon>
        <taxon>Metazoa</taxon>
        <taxon>Spiralia</taxon>
        <taxon>Lophotrochozoa</taxon>
        <taxon>Mollusca</taxon>
        <taxon>Cephalopoda</taxon>
        <taxon>Coleoidea</taxon>
        <taxon>Decapodiformes</taxon>
        <taxon>Sepiida</taxon>
        <taxon>Sepiina</taxon>
        <taxon>Sepiidae</taxon>
        <taxon>Acanthosepion</taxon>
    </lineage>
</organism>
<keyword evidence="1" id="KW-1133">Transmembrane helix</keyword>
<reference evidence="2" key="1">
    <citation type="submission" date="2021-01" db="EMBL/GenBank/DDBJ databases">
        <authorList>
            <person name="Li R."/>
            <person name="Bekaert M."/>
        </authorList>
    </citation>
    <scope>NUCLEOTIDE SEQUENCE</scope>
    <source>
        <strain evidence="2">Farmed</strain>
    </source>
</reference>
<sequence>MGLKRRSRLQWRQAALNMDQHAKATTARPQPTSYFSVLFFLFLILPFSPPPSTNSLLFSRNLISPLAPSPTFQRSSHRNPYLSSYSLLFCFHLTLSHYRLSLFLANIRSFFSFFTFNNFSLNNICYILLSHSLFIICSSLFTINFTLSLPLYL</sequence>